<evidence type="ECO:0000313" key="3">
    <source>
        <dbReference type="Proteomes" id="UP000321275"/>
    </source>
</evidence>
<dbReference type="RefSeq" id="WP_222594004.1">
    <property type="nucleotide sequence ID" value="NZ_BJUK01000050.1"/>
</dbReference>
<dbReference type="Pfam" id="PF22308">
    <property type="entry name" value="DUF6969"/>
    <property type="match status" value="1"/>
</dbReference>
<keyword evidence="3" id="KW-1185">Reference proteome</keyword>
<reference evidence="2 3" key="1">
    <citation type="submission" date="2019-07" db="EMBL/GenBank/DDBJ databases">
        <title>Whole genome shotgun sequence of Halomonas pacifica NBRC 102220.</title>
        <authorList>
            <person name="Hosoyama A."/>
            <person name="Uohara A."/>
            <person name="Ohji S."/>
            <person name="Ichikawa N."/>
        </authorList>
    </citation>
    <scope>NUCLEOTIDE SEQUENCE [LARGE SCALE GENOMIC DNA]</scope>
    <source>
        <strain evidence="2 3">NBRC 102220</strain>
    </source>
</reference>
<gene>
    <name evidence="2" type="ORF">HPA02_30970</name>
</gene>
<comment type="caution">
    <text evidence="2">The sequence shown here is derived from an EMBL/GenBank/DDBJ whole genome shotgun (WGS) entry which is preliminary data.</text>
</comment>
<accession>A0A510XBI7</accession>
<organism evidence="2 3">
    <name type="scientific">Bisbaumannia pacifica</name>
    <dbReference type="NCBI Taxonomy" id="77098"/>
    <lineage>
        <taxon>Bacteria</taxon>
        <taxon>Pseudomonadati</taxon>
        <taxon>Pseudomonadota</taxon>
        <taxon>Gammaproteobacteria</taxon>
        <taxon>Oceanospirillales</taxon>
        <taxon>Halomonadaceae</taxon>
        <taxon>Bisbaumannia</taxon>
    </lineage>
</organism>
<protein>
    <recommendedName>
        <fullName evidence="1">DUF6969 domain-containing protein</fullName>
    </recommendedName>
</protein>
<feature type="domain" description="DUF6969" evidence="1">
    <location>
        <begin position="30"/>
        <end position="214"/>
    </location>
</feature>
<evidence type="ECO:0000259" key="1">
    <source>
        <dbReference type="Pfam" id="PF22308"/>
    </source>
</evidence>
<name>A0A510XBI7_9GAMM</name>
<dbReference type="InterPro" id="IPR054242">
    <property type="entry name" value="DUF6969"/>
</dbReference>
<sequence length="231" mass="26406">MTLLEAFSIGEPVVLPDLAAYDPETLRTCHRAAREALDCQRVLKKVGLNLVGELLKGQGQFVRLEHYPKGDVYDRETGGQYYYHAHRDGEHGHFHFFNRPAKDNRPGKVRTPTHLVAVSMDAWGAPIGLFTTNRWVTGERWRSAEETLALAESFEIDHAWPSWPVNRWVTALVSACRPQLEVLLAHRDREIARLRAEDPKIFENRDIEVIGQIPLDLPAWAERLEAACRRP</sequence>
<dbReference type="AlphaFoldDB" id="A0A510XBI7"/>
<dbReference type="Proteomes" id="UP000321275">
    <property type="component" value="Unassembled WGS sequence"/>
</dbReference>
<dbReference type="EMBL" id="BJUK01000050">
    <property type="protein sequence ID" value="GEK48814.1"/>
    <property type="molecule type" value="Genomic_DNA"/>
</dbReference>
<proteinExistence type="predicted"/>
<evidence type="ECO:0000313" key="2">
    <source>
        <dbReference type="EMBL" id="GEK48814.1"/>
    </source>
</evidence>